<evidence type="ECO:0000313" key="2">
    <source>
        <dbReference type="EMBL" id="EOR94372.1"/>
    </source>
</evidence>
<accession>R9GR97</accession>
<dbReference type="eggNOG" id="ENOG5032S5R">
    <property type="taxonomic scope" value="Bacteria"/>
</dbReference>
<dbReference type="RefSeq" id="WP_016195685.1">
    <property type="nucleotide sequence ID" value="NZ_AQPN01000086.1"/>
</dbReference>
<dbReference type="Proteomes" id="UP000014174">
    <property type="component" value="Unassembled WGS sequence"/>
</dbReference>
<feature type="domain" description="YdhG-like" evidence="1">
    <location>
        <begin position="41"/>
        <end position="129"/>
    </location>
</feature>
<dbReference type="Pfam" id="PF08818">
    <property type="entry name" value="DUF1801"/>
    <property type="match status" value="1"/>
</dbReference>
<name>R9GR97_9SPHI</name>
<sequence length="139" mass="15750">MAEIKTKVTTGSVDRFLNGVTDDNLRWDCYIIANLMEKVTAEPSAMWGTAIVGFDKYHYKYTSGPDGDMCLVRFSPRKSNISLYLMPYDMEKEDLMQKLGKYKAGKGCLYIKKLADVDLSILEILVTRSVVKVKETYPG</sequence>
<gene>
    <name evidence="2" type="ORF">ADIARSV_2454</name>
</gene>
<proteinExistence type="predicted"/>
<dbReference type="OrthoDB" id="5951444at2"/>
<dbReference type="PATRIC" id="fig|1150600.3.peg.2428"/>
<organism evidence="2 3">
    <name type="scientific">Arcticibacter svalbardensis MN12-7</name>
    <dbReference type="NCBI Taxonomy" id="1150600"/>
    <lineage>
        <taxon>Bacteria</taxon>
        <taxon>Pseudomonadati</taxon>
        <taxon>Bacteroidota</taxon>
        <taxon>Sphingobacteriia</taxon>
        <taxon>Sphingobacteriales</taxon>
        <taxon>Sphingobacteriaceae</taxon>
        <taxon>Arcticibacter</taxon>
    </lineage>
</organism>
<dbReference type="InterPro" id="IPR014922">
    <property type="entry name" value="YdhG-like"/>
</dbReference>
<protein>
    <recommendedName>
        <fullName evidence="1">YdhG-like domain-containing protein</fullName>
    </recommendedName>
</protein>
<evidence type="ECO:0000259" key="1">
    <source>
        <dbReference type="Pfam" id="PF08818"/>
    </source>
</evidence>
<dbReference type="EMBL" id="AQPN01000086">
    <property type="protein sequence ID" value="EOR94372.1"/>
    <property type="molecule type" value="Genomic_DNA"/>
</dbReference>
<evidence type="ECO:0000313" key="3">
    <source>
        <dbReference type="Proteomes" id="UP000014174"/>
    </source>
</evidence>
<reference evidence="2 3" key="1">
    <citation type="journal article" date="2013" name="Genome Announc.">
        <title>Draft Genome Sequence of Arcticibacter svalbardensis Strain MN12-7T, a Member of the Family Sphingobacteriaceae Isolated from an Arctic Soil Sample.</title>
        <authorList>
            <person name="Shivaji S."/>
            <person name="Ara S."/>
            <person name="Prasad S."/>
            <person name="Manasa B.P."/>
            <person name="Begum Z."/>
            <person name="Singh A."/>
            <person name="Kumar Pinnaka A."/>
        </authorList>
    </citation>
    <scope>NUCLEOTIDE SEQUENCE [LARGE SCALE GENOMIC DNA]</scope>
    <source>
        <strain evidence="2 3">MN12-7</strain>
    </source>
</reference>
<dbReference type="AlphaFoldDB" id="R9GR97"/>
<comment type="caution">
    <text evidence="2">The sequence shown here is derived from an EMBL/GenBank/DDBJ whole genome shotgun (WGS) entry which is preliminary data.</text>
</comment>
<keyword evidence="3" id="KW-1185">Reference proteome</keyword>